<keyword evidence="13" id="KW-1185">Reference proteome</keyword>
<evidence type="ECO:0000313" key="13">
    <source>
        <dbReference type="Proteomes" id="UP001595833"/>
    </source>
</evidence>
<protein>
    <recommendedName>
        <fullName evidence="3">cellulase</fullName>
        <ecNumber evidence="3">3.2.1.4</ecNumber>
    </recommendedName>
</protein>
<dbReference type="InterPro" id="IPR013783">
    <property type="entry name" value="Ig-like_fold"/>
</dbReference>
<evidence type="ECO:0000256" key="4">
    <source>
        <dbReference type="ARBA" id="ARBA00022729"/>
    </source>
</evidence>
<dbReference type="PROSITE" id="PS00659">
    <property type="entry name" value="GLYCOSYL_HYDROL_F5"/>
    <property type="match status" value="1"/>
</dbReference>
<keyword evidence="9" id="KW-0624">Polysaccharide degradation</keyword>
<dbReference type="SUPFAM" id="SSF51445">
    <property type="entry name" value="(Trans)glycosidases"/>
    <property type="match status" value="1"/>
</dbReference>
<dbReference type="Gene3D" id="2.60.40.10">
    <property type="entry name" value="Immunoglobulins"/>
    <property type="match status" value="1"/>
</dbReference>
<dbReference type="InterPro" id="IPR012291">
    <property type="entry name" value="CBM2_carb-bd_dom_sf"/>
</dbReference>
<accession>A0ABV9YCI4</accession>
<evidence type="ECO:0000256" key="5">
    <source>
        <dbReference type="ARBA" id="ARBA00022801"/>
    </source>
</evidence>
<dbReference type="PANTHER" id="PTHR31297:SF41">
    <property type="entry name" value="ENDOGLUCANASE, PUTATIVE (AFU_ORTHOLOGUE AFUA_5G01830)-RELATED"/>
    <property type="match status" value="1"/>
</dbReference>
<feature type="chain" id="PRO_5046320989" description="cellulase" evidence="10">
    <location>
        <begin position="31"/>
        <end position="676"/>
    </location>
</feature>
<keyword evidence="6" id="KW-0136">Cellulose degradation</keyword>
<keyword evidence="5" id="KW-0378">Hydrolase</keyword>
<evidence type="ECO:0000259" key="11">
    <source>
        <dbReference type="PROSITE" id="PS51173"/>
    </source>
</evidence>
<reference evidence="13" key="1">
    <citation type="journal article" date="2019" name="Int. J. Syst. Evol. Microbiol.">
        <title>The Global Catalogue of Microorganisms (GCM) 10K type strain sequencing project: providing services to taxonomists for standard genome sequencing and annotation.</title>
        <authorList>
            <consortium name="The Broad Institute Genomics Platform"/>
            <consortium name="The Broad Institute Genome Sequencing Center for Infectious Disease"/>
            <person name="Wu L."/>
            <person name="Ma J."/>
        </authorList>
    </citation>
    <scope>NUCLEOTIDE SEQUENCE [LARGE SCALE GENOMIC DNA]</scope>
    <source>
        <strain evidence="13">KCTC 12848</strain>
    </source>
</reference>
<dbReference type="InterPro" id="IPR001919">
    <property type="entry name" value="CBD2"/>
</dbReference>
<dbReference type="InterPro" id="IPR050386">
    <property type="entry name" value="Glycosyl_hydrolase_5"/>
</dbReference>
<organism evidence="12 13">
    <name type="scientific">Saccharothrix xinjiangensis</name>
    <dbReference type="NCBI Taxonomy" id="204798"/>
    <lineage>
        <taxon>Bacteria</taxon>
        <taxon>Bacillati</taxon>
        <taxon>Actinomycetota</taxon>
        <taxon>Actinomycetes</taxon>
        <taxon>Pseudonocardiales</taxon>
        <taxon>Pseudonocardiaceae</taxon>
        <taxon>Saccharothrix</taxon>
    </lineage>
</organism>
<dbReference type="InterPro" id="IPR017853">
    <property type="entry name" value="GH"/>
</dbReference>
<dbReference type="Pfam" id="PF00150">
    <property type="entry name" value="Cellulase"/>
    <property type="match status" value="1"/>
</dbReference>
<dbReference type="PROSITE" id="PS51173">
    <property type="entry name" value="CBM2"/>
    <property type="match status" value="1"/>
</dbReference>
<keyword evidence="4 10" id="KW-0732">Signal</keyword>
<dbReference type="PANTHER" id="PTHR31297">
    <property type="entry name" value="GLUCAN ENDO-1,6-BETA-GLUCOSIDASE B"/>
    <property type="match status" value="1"/>
</dbReference>
<evidence type="ECO:0000256" key="8">
    <source>
        <dbReference type="ARBA" id="ARBA00023295"/>
    </source>
</evidence>
<dbReference type="SUPFAM" id="SSF81296">
    <property type="entry name" value="E set domains"/>
    <property type="match status" value="1"/>
</dbReference>
<dbReference type="InterPro" id="IPR018087">
    <property type="entry name" value="Glyco_hydro_5_CS"/>
</dbReference>
<feature type="domain" description="CBM2" evidence="11">
    <location>
        <begin position="28"/>
        <end position="138"/>
    </location>
</feature>
<dbReference type="RefSeq" id="WP_344042438.1">
    <property type="nucleotide sequence ID" value="NZ_BAAAKE010000034.1"/>
</dbReference>
<evidence type="ECO:0000256" key="3">
    <source>
        <dbReference type="ARBA" id="ARBA00012601"/>
    </source>
</evidence>
<dbReference type="Pfam" id="PF00553">
    <property type="entry name" value="CBM_2"/>
    <property type="match status" value="1"/>
</dbReference>
<dbReference type="InterPro" id="IPR005102">
    <property type="entry name" value="Carbo-bd_X2"/>
</dbReference>
<sequence>MKRRPTVLASVITAAVIGTGLAAVAPPASADTAGCSVSYAVQSRWPGGFTAQVSITNVGSPVSGWTLAFDFPDAGQRVSQGWSATWAQSGARVTAAGTGWNGSLGTNASTTIGFVGSWGASNPAPRSFALNGTACTGEVSPLPRDAMETVAAMQPGWNLGNSLDAIGADETAWGNPRVTETLLDHVRAQGFKSIRIPVTWSNRHGPAPDHTIDAAWLNRVREVVDWALADGFYVMINLHHDSWQWINTMPADRANVLDRYNALWSQLAGAFRDHSSRLVFESVNEPLFAGGSGDEQGYGLLDELNTSFHRLVRASGGANATRLLVLPTLFTNADQGRLDALKATFDRLRDPNLAATVHYYGFWPFAVNVAGHTRYDAAVEQDLVGTLERAHATFVTNGIPVILGEYGLLGLDHNRPGVLQRGEVLKFFEALGHHARSRNITTMLWDAGSFLNRTTLTWREPDLFAQIKSSWTARSGTASSDQVYVSRTGAITAESLTLTLNGTDFQGLRHGSTELVEGRDYTLSGTVLTLTAAAVTRLVGDRAHGVNTTVEARFSTGVPWRIGIISHDTPSLTDATGSTGSFAIPTEFRGDQLATMEAEYADGSNAGPHDWTSFKEFHATFQPDHGSGTILLKQALFDEVTDGAPVTLTFHFWSGARITYVVTKSGASVTGTANRS</sequence>
<evidence type="ECO:0000256" key="10">
    <source>
        <dbReference type="SAM" id="SignalP"/>
    </source>
</evidence>
<evidence type="ECO:0000256" key="6">
    <source>
        <dbReference type="ARBA" id="ARBA00023001"/>
    </source>
</evidence>
<evidence type="ECO:0000256" key="9">
    <source>
        <dbReference type="ARBA" id="ARBA00023326"/>
    </source>
</evidence>
<dbReference type="EC" id="3.2.1.4" evidence="3"/>
<dbReference type="Pfam" id="PF18448">
    <property type="entry name" value="CBM46"/>
    <property type="match status" value="1"/>
</dbReference>
<name>A0ABV9YCI4_9PSEU</name>
<gene>
    <name evidence="12" type="ORF">ACFPFM_39940</name>
</gene>
<evidence type="ECO:0000256" key="1">
    <source>
        <dbReference type="ARBA" id="ARBA00000966"/>
    </source>
</evidence>
<dbReference type="SUPFAM" id="SSF49384">
    <property type="entry name" value="Carbohydrate-binding domain"/>
    <property type="match status" value="1"/>
</dbReference>
<evidence type="ECO:0000256" key="7">
    <source>
        <dbReference type="ARBA" id="ARBA00023277"/>
    </source>
</evidence>
<dbReference type="Gene3D" id="3.20.20.80">
    <property type="entry name" value="Glycosidases"/>
    <property type="match status" value="1"/>
</dbReference>
<dbReference type="Pfam" id="PF03442">
    <property type="entry name" value="CBM_X2"/>
    <property type="match status" value="1"/>
</dbReference>
<dbReference type="Proteomes" id="UP001595833">
    <property type="component" value="Unassembled WGS sequence"/>
</dbReference>
<dbReference type="InterPro" id="IPR040946">
    <property type="entry name" value="CBM46"/>
</dbReference>
<dbReference type="SMART" id="SM00637">
    <property type="entry name" value="CBD_II"/>
    <property type="match status" value="1"/>
</dbReference>
<dbReference type="InterPro" id="IPR001547">
    <property type="entry name" value="Glyco_hydro_5"/>
</dbReference>
<keyword evidence="7" id="KW-0119">Carbohydrate metabolism</keyword>
<feature type="signal peptide" evidence="10">
    <location>
        <begin position="1"/>
        <end position="30"/>
    </location>
</feature>
<keyword evidence="8" id="KW-0326">Glycosidase</keyword>
<dbReference type="InterPro" id="IPR014756">
    <property type="entry name" value="Ig_E-set"/>
</dbReference>
<comment type="caution">
    <text evidence="12">The sequence shown here is derived from an EMBL/GenBank/DDBJ whole genome shotgun (WGS) entry which is preliminary data.</text>
</comment>
<dbReference type="EMBL" id="JBHSJB010000050">
    <property type="protein sequence ID" value="MFC5059923.1"/>
    <property type="molecule type" value="Genomic_DNA"/>
</dbReference>
<dbReference type="Gene3D" id="2.60.40.290">
    <property type="match status" value="1"/>
</dbReference>
<proteinExistence type="inferred from homology"/>
<dbReference type="InterPro" id="IPR008965">
    <property type="entry name" value="CBM2/CBM3_carb-bd_dom_sf"/>
</dbReference>
<comment type="catalytic activity">
    <reaction evidence="1">
        <text>Endohydrolysis of (1-&gt;4)-beta-D-glucosidic linkages in cellulose, lichenin and cereal beta-D-glucans.</text>
        <dbReference type="EC" id="3.2.1.4"/>
    </reaction>
</comment>
<evidence type="ECO:0000313" key="12">
    <source>
        <dbReference type="EMBL" id="MFC5059923.1"/>
    </source>
</evidence>
<comment type="similarity">
    <text evidence="2">Belongs to the glycosyl hydrolase 5 (cellulase A) family.</text>
</comment>
<evidence type="ECO:0000256" key="2">
    <source>
        <dbReference type="ARBA" id="ARBA00005641"/>
    </source>
</evidence>